<name>A0ABU7HYM4_9PSED</name>
<protein>
    <recommendedName>
        <fullName evidence="4">Diguanylate cyclase</fullName>
    </recommendedName>
</protein>
<keyword evidence="1" id="KW-0472">Membrane</keyword>
<evidence type="ECO:0000313" key="3">
    <source>
        <dbReference type="Proteomes" id="UP001335100"/>
    </source>
</evidence>
<feature type="transmembrane region" description="Helical" evidence="1">
    <location>
        <begin position="119"/>
        <end position="152"/>
    </location>
</feature>
<feature type="transmembrane region" description="Helical" evidence="1">
    <location>
        <begin position="56"/>
        <end position="75"/>
    </location>
</feature>
<keyword evidence="3" id="KW-1185">Reference proteome</keyword>
<evidence type="ECO:0000256" key="1">
    <source>
        <dbReference type="SAM" id="Phobius"/>
    </source>
</evidence>
<accession>A0ABU7HYM4</accession>
<reference evidence="2 3" key="1">
    <citation type="submission" date="2024-01" db="EMBL/GenBank/DDBJ databases">
        <title>Unpublished Manusciprt.</title>
        <authorList>
            <person name="Duman M."/>
            <person name="Valdes E.G."/>
            <person name="Ajmi N."/>
            <person name="Altun S."/>
            <person name="Saticioglu I.B."/>
        </authorList>
    </citation>
    <scope>NUCLEOTIDE SEQUENCE [LARGE SCALE GENOMIC DNA]</scope>
    <source>
        <strain evidence="2 3">148P</strain>
    </source>
</reference>
<feature type="transmembrane region" description="Helical" evidence="1">
    <location>
        <begin position="87"/>
        <end position="107"/>
    </location>
</feature>
<dbReference type="RefSeq" id="WP_330077305.1">
    <property type="nucleotide sequence ID" value="NZ_JAZDQJ010000041.1"/>
</dbReference>
<sequence length="153" mass="16288">MPLSRRNDLVCSLLLIAALFLFVCLTGDTLYIGAWYFLAIPLATLLPGLIWRTPALFLSGSAIAAITSLLSYMAVMANLKQPEGLLVLGHLFSAPGLLAGAAFAAWLLRSRVRVTLPWLVAGTGFLAAALGFLAAQLLVCSSVMYCGALSWWA</sequence>
<keyword evidence="1" id="KW-1133">Transmembrane helix</keyword>
<gene>
    <name evidence="2" type="ORF">V0R50_25720</name>
</gene>
<dbReference type="EMBL" id="JAZDQJ010000041">
    <property type="protein sequence ID" value="MEE1936635.1"/>
    <property type="molecule type" value="Genomic_DNA"/>
</dbReference>
<keyword evidence="1" id="KW-0812">Transmembrane</keyword>
<proteinExistence type="predicted"/>
<evidence type="ECO:0000313" key="2">
    <source>
        <dbReference type="EMBL" id="MEE1936635.1"/>
    </source>
</evidence>
<dbReference type="Proteomes" id="UP001335100">
    <property type="component" value="Unassembled WGS sequence"/>
</dbReference>
<comment type="caution">
    <text evidence="2">The sequence shown here is derived from an EMBL/GenBank/DDBJ whole genome shotgun (WGS) entry which is preliminary data.</text>
</comment>
<organism evidence="2 3">
    <name type="scientific">Pseudomonas ulcerans</name>
    <dbReference type="NCBI Taxonomy" id="3115852"/>
    <lineage>
        <taxon>Bacteria</taxon>
        <taxon>Pseudomonadati</taxon>
        <taxon>Pseudomonadota</taxon>
        <taxon>Gammaproteobacteria</taxon>
        <taxon>Pseudomonadales</taxon>
        <taxon>Pseudomonadaceae</taxon>
        <taxon>Pseudomonas</taxon>
    </lineage>
</organism>
<evidence type="ECO:0008006" key="4">
    <source>
        <dbReference type="Google" id="ProtNLM"/>
    </source>
</evidence>